<accession>A0A4C1Z2S0</accession>
<dbReference type="Proteomes" id="UP000299102">
    <property type="component" value="Unassembled WGS sequence"/>
</dbReference>
<evidence type="ECO:0000313" key="2">
    <source>
        <dbReference type="Proteomes" id="UP000299102"/>
    </source>
</evidence>
<dbReference type="OrthoDB" id="6260718at2759"/>
<name>A0A4C1Z2S0_EUMVA</name>
<dbReference type="AlphaFoldDB" id="A0A4C1Z2S0"/>
<protein>
    <submittedName>
        <fullName evidence="1">Uncharacterized protein</fullName>
    </submittedName>
</protein>
<keyword evidence="2" id="KW-1185">Reference proteome</keyword>
<gene>
    <name evidence="1" type="ORF">EVAR_31851_1</name>
</gene>
<sequence>MLVNHLRSGPPAVWDIAKEAVKNQPSISTLILWDHLGFSKGTENHWMRSIKLLNSALRIKRDSNEESSNPRRNSFLASKRDVGNAVRQFFAFKCPRNDFTKVLKELVERWVKTIEYDGIYFE</sequence>
<dbReference type="EMBL" id="BGZK01001602">
    <property type="protein sequence ID" value="GBP83051.1"/>
    <property type="molecule type" value="Genomic_DNA"/>
</dbReference>
<evidence type="ECO:0000313" key="1">
    <source>
        <dbReference type="EMBL" id="GBP83051.1"/>
    </source>
</evidence>
<organism evidence="1 2">
    <name type="scientific">Eumeta variegata</name>
    <name type="common">Bagworm moth</name>
    <name type="synonym">Eumeta japonica</name>
    <dbReference type="NCBI Taxonomy" id="151549"/>
    <lineage>
        <taxon>Eukaryota</taxon>
        <taxon>Metazoa</taxon>
        <taxon>Ecdysozoa</taxon>
        <taxon>Arthropoda</taxon>
        <taxon>Hexapoda</taxon>
        <taxon>Insecta</taxon>
        <taxon>Pterygota</taxon>
        <taxon>Neoptera</taxon>
        <taxon>Endopterygota</taxon>
        <taxon>Lepidoptera</taxon>
        <taxon>Glossata</taxon>
        <taxon>Ditrysia</taxon>
        <taxon>Tineoidea</taxon>
        <taxon>Psychidae</taxon>
        <taxon>Oiketicinae</taxon>
        <taxon>Eumeta</taxon>
    </lineage>
</organism>
<proteinExistence type="predicted"/>
<comment type="caution">
    <text evidence="1">The sequence shown here is derived from an EMBL/GenBank/DDBJ whole genome shotgun (WGS) entry which is preliminary data.</text>
</comment>
<reference evidence="1 2" key="1">
    <citation type="journal article" date="2019" name="Commun. Biol.">
        <title>The bagworm genome reveals a unique fibroin gene that provides high tensile strength.</title>
        <authorList>
            <person name="Kono N."/>
            <person name="Nakamura H."/>
            <person name="Ohtoshi R."/>
            <person name="Tomita M."/>
            <person name="Numata K."/>
            <person name="Arakawa K."/>
        </authorList>
    </citation>
    <scope>NUCLEOTIDE SEQUENCE [LARGE SCALE GENOMIC DNA]</scope>
</reference>